<evidence type="ECO:0000313" key="2">
    <source>
        <dbReference type="EMBL" id="CUQ09284.1"/>
    </source>
</evidence>
<keyword evidence="1" id="KW-0812">Transmembrane</keyword>
<evidence type="ECO:0000313" key="3">
    <source>
        <dbReference type="Proteomes" id="UP000095709"/>
    </source>
</evidence>
<protein>
    <submittedName>
        <fullName evidence="2">Uncharacterized protein</fullName>
    </submittedName>
</protein>
<dbReference type="EMBL" id="CZAL01000051">
    <property type="protein sequence ID" value="CUQ09284.1"/>
    <property type="molecule type" value="Genomic_DNA"/>
</dbReference>
<accession>A0A174TGU0</accession>
<dbReference type="AlphaFoldDB" id="A0A174TGU0"/>
<evidence type="ECO:0000256" key="1">
    <source>
        <dbReference type="SAM" id="Phobius"/>
    </source>
</evidence>
<dbReference type="PROSITE" id="PS51257">
    <property type="entry name" value="PROKAR_LIPOPROTEIN"/>
    <property type="match status" value="1"/>
</dbReference>
<keyword evidence="1" id="KW-0472">Membrane</keyword>
<dbReference type="Proteomes" id="UP000095709">
    <property type="component" value="Unassembled WGS sequence"/>
</dbReference>
<feature type="transmembrane region" description="Helical" evidence="1">
    <location>
        <begin position="12"/>
        <end position="31"/>
    </location>
</feature>
<gene>
    <name evidence="2" type="ORF">ERS852498_03582</name>
</gene>
<name>A0A174TGU0_9FIRM</name>
<reference evidence="2 3" key="1">
    <citation type="submission" date="2015-09" db="EMBL/GenBank/DDBJ databases">
        <authorList>
            <consortium name="Pathogen Informatics"/>
        </authorList>
    </citation>
    <scope>NUCLEOTIDE SEQUENCE [LARGE SCALE GENOMIC DNA]</scope>
    <source>
        <strain evidence="2 3">2789STDY5834885</strain>
    </source>
</reference>
<proteinExistence type="predicted"/>
<keyword evidence="1" id="KW-1133">Transmembrane helix</keyword>
<sequence length="34" mass="3571">MRDKNNGEIAKSQMFGYALFGCGANCLGGILGSF</sequence>
<organism evidence="2 3">
    <name type="scientific">Fusicatenibacter saccharivorans</name>
    <dbReference type="NCBI Taxonomy" id="1150298"/>
    <lineage>
        <taxon>Bacteria</taxon>
        <taxon>Bacillati</taxon>
        <taxon>Bacillota</taxon>
        <taxon>Clostridia</taxon>
        <taxon>Lachnospirales</taxon>
        <taxon>Lachnospiraceae</taxon>
        <taxon>Fusicatenibacter</taxon>
    </lineage>
</organism>